<dbReference type="InterPro" id="IPR012337">
    <property type="entry name" value="RNaseH-like_sf"/>
</dbReference>
<feature type="domain" description="Reverse transcriptase" evidence="1">
    <location>
        <begin position="67"/>
        <end position="246"/>
    </location>
</feature>
<comment type="caution">
    <text evidence="2">The sequence shown here is derived from an EMBL/GenBank/DDBJ whole genome shotgun (WGS) entry which is preliminary data.</text>
</comment>
<dbReference type="InterPro" id="IPR043128">
    <property type="entry name" value="Rev_trsase/Diguanyl_cyclase"/>
</dbReference>
<keyword evidence="2" id="KW-0808">Transferase</keyword>
<proteinExistence type="predicted"/>
<dbReference type="FunFam" id="3.30.70.270:FF:000020">
    <property type="entry name" value="Transposon Tf2-6 polyprotein-like Protein"/>
    <property type="match status" value="1"/>
</dbReference>
<dbReference type="GO" id="GO:0003964">
    <property type="term" value="F:RNA-directed DNA polymerase activity"/>
    <property type="evidence" value="ECO:0007669"/>
    <property type="project" value="UniProtKB-KW"/>
</dbReference>
<sequence>MQLEEEELTLIPMSSRIIRIPYGDEMLIIEGDGCNGGSKSKLSIISHTKTHKYIQKGCQVYLAQEISDKGFIKPSSSPWGASVLFVKKKNRYFRMCIDYHELNKLTVKNRYPLLRIDDLFDQLQGSRVYSKIDLRSDYHQLKVHEVDILKMAFRTRYGYYKFQVIPFILTNAPVIFMDLMNRVCKPYLDKFVIIFIDDILIYSKNKKEHEGHLKLILRLLKEEKFFTKFSKYEFWLSKVKFLGHMINSEGIHIDPAKVETVKDWASPKTLIEIRQFFGHAGYYRRFIEGFLKIARPMMKLTQKSMKFDCGEKAEVAFQLLKQKLCSAPIWLYPKEENIMMDFVTKLPKTATDQDSIWVIVDRLTKSAHSLRIRKDGSMEKLMRQYLKEVVSRHGVPVSIISDRDGSQTHVTLDLSRFLPKLELILAKVGTIAYRLELPEQLSRVHSTFHISNLKKFLSDETLAIPLDEIQIDDKLHFIEEPVEIMDREVKRLKQSRILIVKVRWNSRRGLEFIWEQEDHMKNKYPHLFANSGPWQILCLKI</sequence>
<dbReference type="PANTHER" id="PTHR24559">
    <property type="entry name" value="TRANSPOSON TY3-I GAG-POL POLYPROTEIN"/>
    <property type="match status" value="1"/>
</dbReference>
<name>A0A6L2LL34_TANCI</name>
<dbReference type="SUPFAM" id="SSF56672">
    <property type="entry name" value="DNA/RNA polymerases"/>
    <property type="match status" value="1"/>
</dbReference>
<dbReference type="InterPro" id="IPR043502">
    <property type="entry name" value="DNA/RNA_pol_sf"/>
</dbReference>
<dbReference type="PROSITE" id="PS50878">
    <property type="entry name" value="RT_POL"/>
    <property type="match status" value="1"/>
</dbReference>
<gene>
    <name evidence="2" type="ORF">Tci_034471</name>
</gene>
<keyword evidence="2" id="KW-0548">Nucleotidyltransferase</keyword>
<evidence type="ECO:0000313" key="2">
    <source>
        <dbReference type="EMBL" id="GEU62493.1"/>
    </source>
</evidence>
<dbReference type="PANTHER" id="PTHR24559:SF427">
    <property type="entry name" value="RNA-DIRECTED DNA POLYMERASE"/>
    <property type="match status" value="1"/>
</dbReference>
<dbReference type="AlphaFoldDB" id="A0A6L2LL34"/>
<dbReference type="InterPro" id="IPR036397">
    <property type="entry name" value="RNaseH_sf"/>
</dbReference>
<dbReference type="Pfam" id="PF00078">
    <property type="entry name" value="RVT_1"/>
    <property type="match status" value="1"/>
</dbReference>
<organism evidence="2">
    <name type="scientific">Tanacetum cinerariifolium</name>
    <name type="common">Dalmatian daisy</name>
    <name type="synonym">Chrysanthemum cinerariifolium</name>
    <dbReference type="NCBI Taxonomy" id="118510"/>
    <lineage>
        <taxon>Eukaryota</taxon>
        <taxon>Viridiplantae</taxon>
        <taxon>Streptophyta</taxon>
        <taxon>Embryophyta</taxon>
        <taxon>Tracheophyta</taxon>
        <taxon>Spermatophyta</taxon>
        <taxon>Magnoliopsida</taxon>
        <taxon>eudicotyledons</taxon>
        <taxon>Gunneridae</taxon>
        <taxon>Pentapetalae</taxon>
        <taxon>asterids</taxon>
        <taxon>campanulids</taxon>
        <taxon>Asterales</taxon>
        <taxon>Asteraceae</taxon>
        <taxon>Asteroideae</taxon>
        <taxon>Anthemideae</taxon>
        <taxon>Anthemidinae</taxon>
        <taxon>Tanacetum</taxon>
    </lineage>
</organism>
<dbReference type="CDD" id="cd01647">
    <property type="entry name" value="RT_LTR"/>
    <property type="match status" value="1"/>
</dbReference>
<evidence type="ECO:0000259" key="1">
    <source>
        <dbReference type="PROSITE" id="PS50878"/>
    </source>
</evidence>
<accession>A0A6L2LL34</accession>
<dbReference type="Gene3D" id="3.30.70.270">
    <property type="match status" value="2"/>
</dbReference>
<dbReference type="GO" id="GO:0003676">
    <property type="term" value="F:nucleic acid binding"/>
    <property type="evidence" value="ECO:0007669"/>
    <property type="project" value="InterPro"/>
</dbReference>
<dbReference type="Gene3D" id="3.30.420.10">
    <property type="entry name" value="Ribonuclease H-like superfamily/Ribonuclease H"/>
    <property type="match status" value="1"/>
</dbReference>
<dbReference type="InterPro" id="IPR000477">
    <property type="entry name" value="RT_dom"/>
</dbReference>
<dbReference type="EMBL" id="BKCJ010004684">
    <property type="protein sequence ID" value="GEU62493.1"/>
    <property type="molecule type" value="Genomic_DNA"/>
</dbReference>
<dbReference type="SUPFAM" id="SSF53098">
    <property type="entry name" value="Ribonuclease H-like"/>
    <property type="match status" value="1"/>
</dbReference>
<dbReference type="Pfam" id="PF24626">
    <property type="entry name" value="SH3_Tf2-1"/>
    <property type="match status" value="1"/>
</dbReference>
<protein>
    <submittedName>
        <fullName evidence="2">Putative reverse transcriptase domain-containing protein</fullName>
    </submittedName>
</protein>
<keyword evidence="2" id="KW-0695">RNA-directed DNA polymerase</keyword>
<dbReference type="Gene3D" id="3.10.10.10">
    <property type="entry name" value="HIV Type 1 Reverse Transcriptase, subunit A, domain 1"/>
    <property type="match status" value="1"/>
</dbReference>
<reference evidence="2" key="1">
    <citation type="journal article" date="2019" name="Sci. Rep.">
        <title>Draft genome of Tanacetum cinerariifolium, the natural source of mosquito coil.</title>
        <authorList>
            <person name="Yamashiro T."/>
            <person name="Shiraishi A."/>
            <person name="Satake H."/>
            <person name="Nakayama K."/>
        </authorList>
    </citation>
    <scope>NUCLEOTIDE SEQUENCE</scope>
</reference>
<dbReference type="InterPro" id="IPR053134">
    <property type="entry name" value="RNA-dir_DNA_polymerase"/>
</dbReference>
<dbReference type="InterPro" id="IPR056924">
    <property type="entry name" value="SH3_Tf2-1"/>
</dbReference>